<proteinExistence type="predicted"/>
<protein>
    <submittedName>
        <fullName evidence="1">Uncharacterized protein</fullName>
    </submittedName>
</protein>
<dbReference type="RefSeq" id="WP_077838529.1">
    <property type="nucleotide sequence ID" value="NZ_JABTAE010000001.1"/>
</dbReference>
<evidence type="ECO:0000313" key="2">
    <source>
        <dbReference type="Proteomes" id="UP000190973"/>
    </source>
</evidence>
<sequence>MYSIYIIMDNNNVIKDYGVCLSDNHMPLENGIKIDTDLDLENISLVDNYKLVNNKLVKLTYEEKESLIPTTAPQVTTDEVLTKELATMKIYNMKKDLVITNALQTIAGLKVEVMNLKGGNA</sequence>
<reference evidence="1 2" key="1">
    <citation type="submission" date="2016-05" db="EMBL/GenBank/DDBJ databases">
        <title>Microbial solvent formation.</title>
        <authorList>
            <person name="Poehlein A."/>
            <person name="Montoya Solano J.D."/>
            <person name="Flitsch S."/>
            <person name="Krabben P."/>
            <person name="Duerre P."/>
            <person name="Daniel R."/>
        </authorList>
    </citation>
    <scope>NUCLEOTIDE SEQUENCE [LARGE SCALE GENOMIC DNA]</scope>
    <source>
        <strain evidence="1 2">DSM 53</strain>
    </source>
</reference>
<evidence type="ECO:0000313" key="1">
    <source>
        <dbReference type="EMBL" id="OOM62194.1"/>
    </source>
</evidence>
<gene>
    <name evidence="1" type="ORF">CLBCK_18970</name>
</gene>
<comment type="caution">
    <text evidence="1">The sequence shown here is derived from an EMBL/GenBank/DDBJ whole genome shotgun (WGS) entry which is preliminary data.</text>
</comment>
<name>A0A1S8SA23_CLOBE</name>
<dbReference type="EMBL" id="LZZI01000026">
    <property type="protein sequence ID" value="OOM62194.1"/>
    <property type="molecule type" value="Genomic_DNA"/>
</dbReference>
<dbReference type="Proteomes" id="UP000190973">
    <property type="component" value="Unassembled WGS sequence"/>
</dbReference>
<organism evidence="1 2">
    <name type="scientific">Clostridium beijerinckii</name>
    <name type="common">Clostridium MP</name>
    <dbReference type="NCBI Taxonomy" id="1520"/>
    <lineage>
        <taxon>Bacteria</taxon>
        <taxon>Bacillati</taxon>
        <taxon>Bacillota</taxon>
        <taxon>Clostridia</taxon>
        <taxon>Eubacteriales</taxon>
        <taxon>Clostridiaceae</taxon>
        <taxon>Clostridium</taxon>
    </lineage>
</organism>
<dbReference type="AlphaFoldDB" id="A0A1S8SA23"/>
<accession>A0A1S8SA23</accession>